<gene>
    <name evidence="2" type="ORF">DERF_004194</name>
</gene>
<accession>A0A922I3B5</accession>
<dbReference type="EMBL" id="ASGP02000002">
    <property type="protein sequence ID" value="KAH9520490.1"/>
    <property type="molecule type" value="Genomic_DNA"/>
</dbReference>
<protein>
    <recommendedName>
        <fullName evidence="4">Secreted protein</fullName>
    </recommendedName>
</protein>
<evidence type="ECO:0000313" key="3">
    <source>
        <dbReference type="Proteomes" id="UP000790347"/>
    </source>
</evidence>
<feature type="signal peptide" evidence="1">
    <location>
        <begin position="1"/>
        <end position="22"/>
    </location>
</feature>
<feature type="chain" id="PRO_5037793526" description="Secreted protein" evidence="1">
    <location>
        <begin position="23"/>
        <end position="80"/>
    </location>
</feature>
<evidence type="ECO:0000256" key="1">
    <source>
        <dbReference type="SAM" id="SignalP"/>
    </source>
</evidence>
<sequence>MISSISGMSSWLLLSSCGGAACWNSGKVVPLLPVGSISMSGTDAGSESIWLVVVTDMAGVEGDEQSNIRSLNLQSSNMNE</sequence>
<keyword evidence="1" id="KW-0732">Signal</keyword>
<proteinExistence type="predicted"/>
<reference evidence="2" key="1">
    <citation type="submission" date="2013-05" db="EMBL/GenBank/DDBJ databases">
        <authorList>
            <person name="Yim A.K.Y."/>
            <person name="Chan T.F."/>
            <person name="Ji K.M."/>
            <person name="Liu X.Y."/>
            <person name="Zhou J.W."/>
            <person name="Li R.Q."/>
            <person name="Yang K.Y."/>
            <person name="Li J."/>
            <person name="Li M."/>
            <person name="Law P.T.W."/>
            <person name="Wu Y.L."/>
            <person name="Cai Z.L."/>
            <person name="Qin H."/>
            <person name="Bao Y."/>
            <person name="Leung R.K.K."/>
            <person name="Ng P.K.S."/>
            <person name="Zou J."/>
            <person name="Zhong X.J."/>
            <person name="Ran P.X."/>
            <person name="Zhong N.S."/>
            <person name="Liu Z.G."/>
            <person name="Tsui S.K.W."/>
        </authorList>
    </citation>
    <scope>NUCLEOTIDE SEQUENCE</scope>
    <source>
        <strain evidence="2">Derf</strain>
        <tissue evidence="2">Whole organism</tissue>
    </source>
</reference>
<comment type="caution">
    <text evidence="2">The sequence shown here is derived from an EMBL/GenBank/DDBJ whole genome shotgun (WGS) entry which is preliminary data.</text>
</comment>
<evidence type="ECO:0008006" key="4">
    <source>
        <dbReference type="Google" id="ProtNLM"/>
    </source>
</evidence>
<dbReference type="AlphaFoldDB" id="A0A922I3B5"/>
<reference evidence="2" key="2">
    <citation type="journal article" date="2022" name="Res Sq">
        <title>Comparative Genomics Reveals Insights into the Divergent Evolution of Astigmatic Mites and Household Pest Adaptations.</title>
        <authorList>
            <person name="Xiong Q."/>
            <person name="Wan A.T.-Y."/>
            <person name="Liu X.-Y."/>
            <person name="Fung C.S.-H."/>
            <person name="Xiao X."/>
            <person name="Malainual N."/>
            <person name="Hou J."/>
            <person name="Wang L."/>
            <person name="Wang M."/>
            <person name="Yang K."/>
            <person name="Cui Y."/>
            <person name="Leung E."/>
            <person name="Nong W."/>
            <person name="Shin S.-K."/>
            <person name="Au S."/>
            <person name="Jeong K.Y."/>
            <person name="Chew F.T."/>
            <person name="Hui J."/>
            <person name="Leung T.F."/>
            <person name="Tungtrongchitr A."/>
            <person name="Zhong N."/>
            <person name="Liu Z."/>
            <person name="Tsui S."/>
        </authorList>
    </citation>
    <scope>NUCLEOTIDE SEQUENCE</scope>
    <source>
        <strain evidence="2">Derf</strain>
        <tissue evidence="2">Whole organism</tissue>
    </source>
</reference>
<dbReference type="Proteomes" id="UP000790347">
    <property type="component" value="Unassembled WGS sequence"/>
</dbReference>
<organism evidence="2 3">
    <name type="scientific">Dermatophagoides farinae</name>
    <name type="common">American house dust mite</name>
    <dbReference type="NCBI Taxonomy" id="6954"/>
    <lineage>
        <taxon>Eukaryota</taxon>
        <taxon>Metazoa</taxon>
        <taxon>Ecdysozoa</taxon>
        <taxon>Arthropoda</taxon>
        <taxon>Chelicerata</taxon>
        <taxon>Arachnida</taxon>
        <taxon>Acari</taxon>
        <taxon>Acariformes</taxon>
        <taxon>Sarcoptiformes</taxon>
        <taxon>Astigmata</taxon>
        <taxon>Psoroptidia</taxon>
        <taxon>Analgoidea</taxon>
        <taxon>Pyroglyphidae</taxon>
        <taxon>Dermatophagoidinae</taxon>
        <taxon>Dermatophagoides</taxon>
    </lineage>
</organism>
<evidence type="ECO:0000313" key="2">
    <source>
        <dbReference type="EMBL" id="KAH9520490.1"/>
    </source>
</evidence>
<keyword evidence="3" id="KW-1185">Reference proteome</keyword>
<name>A0A922I3B5_DERFA</name>